<proteinExistence type="predicted"/>
<evidence type="ECO:0000313" key="4">
    <source>
        <dbReference type="Proteomes" id="UP000651452"/>
    </source>
</evidence>
<dbReference type="InterPro" id="IPR046520">
    <property type="entry name" value="DUF6697"/>
</dbReference>
<dbReference type="OrthoDB" id="5427977at2759"/>
<comment type="caution">
    <text evidence="3">The sequence shown here is derived from an EMBL/GenBank/DDBJ whole genome shotgun (WGS) entry which is preliminary data.</text>
</comment>
<reference evidence="3" key="2">
    <citation type="submission" date="2020-09" db="EMBL/GenBank/DDBJ databases">
        <title>Reference genome assembly for Australian Ascochyta lentis isolate Al4.</title>
        <authorList>
            <person name="Lee R.C."/>
            <person name="Farfan-Caceres L.M."/>
            <person name="Debler J.W."/>
            <person name="Williams A.H."/>
            <person name="Henares B.M."/>
        </authorList>
    </citation>
    <scope>NUCLEOTIDE SEQUENCE</scope>
    <source>
        <strain evidence="3">Al4</strain>
    </source>
</reference>
<gene>
    <name evidence="3" type="ORF">EKO04_007771</name>
</gene>
<evidence type="ECO:0000256" key="1">
    <source>
        <dbReference type="SAM" id="MobiDB-lite"/>
    </source>
</evidence>
<dbReference type="EMBL" id="RZGK01000014">
    <property type="protein sequence ID" value="KAF9694007.1"/>
    <property type="molecule type" value="Genomic_DNA"/>
</dbReference>
<name>A0A8H7J017_9PLEO</name>
<dbReference type="Pfam" id="PF20411">
    <property type="entry name" value="DUF6697"/>
    <property type="match status" value="1"/>
</dbReference>
<dbReference type="AlphaFoldDB" id="A0A8H7J017"/>
<feature type="compositionally biased region" description="Polar residues" evidence="1">
    <location>
        <begin position="206"/>
        <end position="225"/>
    </location>
</feature>
<evidence type="ECO:0000313" key="3">
    <source>
        <dbReference type="EMBL" id="KAF9694007.1"/>
    </source>
</evidence>
<feature type="domain" description="DUF6697" evidence="2">
    <location>
        <begin position="458"/>
        <end position="702"/>
    </location>
</feature>
<accession>A0A8H7J017</accession>
<dbReference type="Proteomes" id="UP000651452">
    <property type="component" value="Unassembled WGS sequence"/>
</dbReference>
<sequence>MTRGVPPPKLTTCMGSVEAHKRSSELPLQCLDAKTITSEVVGEKETSHRCMDNADAHLPKSTTAGRSLSHLSVLIVDSPPPWHSASALVTDYINPAITDQTIFPIFPKHLTSAVHILSLFQQLTASITTTYTSVQASASLQPVAQKYCLSHFDTWHIDSRQLLHTGPGLQFFFYQTLTTRNPQHNYRRHHLKPIMIHHSFDPSARNFHQNGNPANRPKGSSTSHHVSAPLSPYLEARVLNLEEEHAGLRDKVDDLKDLYHSLCNSFGRVQQDDQPIIADSPQNTDPALSRQTAMCFKQELEQLSREVRQSVNDGADVQVTDDRSTPKPDASVPPHRRAASIISHGSGAKSLPPHLRGTKQSGTANSKVAPKLSVDTTKHSHEPLVTDGPVDTLVRQTTIPAAVPSPPLSCTTTVQGDAVTAEVESLSANEWKPYYLTTLSSLPTDVRATIPNIQNMATFTFDMLQNLFGGINWSPGLRYINAAGTSMLKNRTYYMLDPANEPYLPRAPGEHGAKLTAFFNTAPEEEFDNLAEGTNSYTDVPMFVQVLPGRYAYFGNYSQTRWSDKLDNDTMRARVPQEVKKHIANELTAKARDDWVTRELKKHFFPRPEYEGSLFAASGDDTTVHSADEDKHNQKMTNEIKLYIEELVEWEREASMKTAMIKPDFILNAFDAADADDPPALRLWWEYLECVDWKNDFYSMLVGLQARADNHE</sequence>
<keyword evidence="4" id="KW-1185">Reference proteome</keyword>
<reference evidence="3" key="1">
    <citation type="submission" date="2018-12" db="EMBL/GenBank/DDBJ databases">
        <authorList>
            <person name="Syme R.A."/>
            <person name="Farfan-Caceres L."/>
            <person name="Lichtenzveig J."/>
        </authorList>
    </citation>
    <scope>NUCLEOTIDE SEQUENCE</scope>
    <source>
        <strain evidence="3">Al4</strain>
    </source>
</reference>
<feature type="region of interest" description="Disordered" evidence="1">
    <location>
        <begin position="308"/>
        <end position="369"/>
    </location>
</feature>
<protein>
    <recommendedName>
        <fullName evidence="2">DUF6697 domain-containing protein</fullName>
    </recommendedName>
</protein>
<organism evidence="3 4">
    <name type="scientific">Ascochyta lentis</name>
    <dbReference type="NCBI Taxonomy" id="205686"/>
    <lineage>
        <taxon>Eukaryota</taxon>
        <taxon>Fungi</taxon>
        <taxon>Dikarya</taxon>
        <taxon>Ascomycota</taxon>
        <taxon>Pezizomycotina</taxon>
        <taxon>Dothideomycetes</taxon>
        <taxon>Pleosporomycetidae</taxon>
        <taxon>Pleosporales</taxon>
        <taxon>Pleosporineae</taxon>
        <taxon>Didymellaceae</taxon>
        <taxon>Ascochyta</taxon>
    </lineage>
</organism>
<evidence type="ECO:0000259" key="2">
    <source>
        <dbReference type="Pfam" id="PF20411"/>
    </source>
</evidence>
<feature type="region of interest" description="Disordered" evidence="1">
    <location>
        <begin position="202"/>
        <end position="227"/>
    </location>
</feature>